<evidence type="ECO:0000313" key="3">
    <source>
        <dbReference type="Proteomes" id="UP000325292"/>
    </source>
</evidence>
<dbReference type="PANTHER" id="PTHR43685:SF2">
    <property type="entry name" value="GLYCOSYLTRANSFERASE 2-LIKE DOMAIN-CONTAINING PROTEIN"/>
    <property type="match status" value="1"/>
</dbReference>
<dbReference type="Gene3D" id="3.90.550.10">
    <property type="entry name" value="Spore Coat Polysaccharide Biosynthesis Protein SpsA, Chain A"/>
    <property type="match status" value="1"/>
</dbReference>
<dbReference type="SUPFAM" id="SSF53448">
    <property type="entry name" value="Nucleotide-diphospho-sugar transferases"/>
    <property type="match status" value="1"/>
</dbReference>
<feature type="domain" description="Glycosyltransferase 2-like" evidence="1">
    <location>
        <begin position="7"/>
        <end position="108"/>
    </location>
</feature>
<evidence type="ECO:0000259" key="1">
    <source>
        <dbReference type="Pfam" id="PF00535"/>
    </source>
</evidence>
<dbReference type="PANTHER" id="PTHR43685">
    <property type="entry name" value="GLYCOSYLTRANSFERASE"/>
    <property type="match status" value="1"/>
</dbReference>
<dbReference type="CDD" id="cd00761">
    <property type="entry name" value="Glyco_tranf_GTA_type"/>
    <property type="match status" value="1"/>
</dbReference>
<dbReference type="Proteomes" id="UP000325292">
    <property type="component" value="Chromosome"/>
</dbReference>
<dbReference type="InterPro" id="IPR050834">
    <property type="entry name" value="Glycosyltransf_2"/>
</dbReference>
<evidence type="ECO:0000313" key="2">
    <source>
        <dbReference type="EMBL" id="AUW92887.1"/>
    </source>
</evidence>
<gene>
    <name evidence="2" type="ORF">BXT84_02085</name>
</gene>
<accession>A0ABM6RNH8</accession>
<dbReference type="InterPro" id="IPR029044">
    <property type="entry name" value="Nucleotide-diphossugar_trans"/>
</dbReference>
<name>A0ABM6RNH8_9FIRM</name>
<protein>
    <submittedName>
        <fullName evidence="2">Glycosyl transferase family 2</fullName>
    </submittedName>
</protein>
<keyword evidence="3" id="KW-1185">Reference proteome</keyword>
<dbReference type="EMBL" id="CP019454">
    <property type="protein sequence ID" value="AUW92887.1"/>
    <property type="molecule type" value="Genomic_DNA"/>
</dbReference>
<dbReference type="Pfam" id="PF00535">
    <property type="entry name" value="Glycos_transf_2"/>
    <property type="match status" value="1"/>
</dbReference>
<sequence>MSQELVSVIVPAYNAEKTISDALNSVFNQTYRSLEVIVVDDGSTDATPQVVQEQFPRAIFKRITNQGPSFARNQGIALASGEWIAFLDADDMWHPEKIAQQLDVASTDIHIGLVATDWIRAASFEPIPPALPVSEITYEELLILNRFQTSTVLVKREIVEDLQGFDRAVDGAEDWDFWLRVAQVARLVKIDWPLVMYRDVPTGYSKNVWRVYETMLPMLEKHRNSREIGRRDFAIIETWHYLRFGVAFALMKQYDRAYAAVKPALSLKRFWYTMPAATRYLVPFLWTRYRRRRPS</sequence>
<proteinExistence type="predicted"/>
<dbReference type="InterPro" id="IPR001173">
    <property type="entry name" value="Glyco_trans_2-like"/>
</dbReference>
<reference evidence="2 3" key="1">
    <citation type="journal article" date="2019" name="Sci. Rep.">
        <title>Sulfobacillus thermotolerans: new insights into resistance and metabolic capacities of acidophilic chemolithotrophs.</title>
        <authorList>
            <person name="Panyushkina A.E."/>
            <person name="Babenko V.V."/>
            <person name="Nikitina A.S."/>
            <person name="Selezneva O.V."/>
            <person name="Tsaplina I.A."/>
            <person name="Letarova M.A."/>
            <person name="Kostryukova E.S."/>
            <person name="Letarov A.V."/>
        </authorList>
    </citation>
    <scope>NUCLEOTIDE SEQUENCE [LARGE SCALE GENOMIC DNA]</scope>
    <source>
        <strain evidence="2 3">Kr1</strain>
    </source>
</reference>
<dbReference type="GO" id="GO:0016740">
    <property type="term" value="F:transferase activity"/>
    <property type="evidence" value="ECO:0007669"/>
    <property type="project" value="UniProtKB-KW"/>
</dbReference>
<keyword evidence="2" id="KW-0808">Transferase</keyword>
<organism evidence="2 3">
    <name type="scientific">Sulfobacillus thermotolerans</name>
    <dbReference type="NCBI Taxonomy" id="338644"/>
    <lineage>
        <taxon>Bacteria</taxon>
        <taxon>Bacillati</taxon>
        <taxon>Bacillota</taxon>
        <taxon>Clostridia</taxon>
        <taxon>Eubacteriales</taxon>
        <taxon>Clostridiales Family XVII. Incertae Sedis</taxon>
        <taxon>Sulfobacillus</taxon>
    </lineage>
</organism>